<feature type="domain" description="Alpha/beta hydrolase fold-3" evidence="2">
    <location>
        <begin position="77"/>
        <end position="277"/>
    </location>
</feature>
<dbReference type="InterPro" id="IPR029058">
    <property type="entry name" value="AB_hydrolase_fold"/>
</dbReference>
<dbReference type="Pfam" id="PF07859">
    <property type="entry name" value="Abhydrolase_3"/>
    <property type="match status" value="1"/>
</dbReference>
<organism evidence="3 4">
    <name type="scientific">Chitinophaga fulva</name>
    <dbReference type="NCBI Taxonomy" id="2728842"/>
    <lineage>
        <taxon>Bacteria</taxon>
        <taxon>Pseudomonadati</taxon>
        <taxon>Bacteroidota</taxon>
        <taxon>Chitinophagia</taxon>
        <taxon>Chitinophagales</taxon>
        <taxon>Chitinophagaceae</taxon>
        <taxon>Chitinophaga</taxon>
    </lineage>
</organism>
<dbReference type="PANTHER" id="PTHR48081:SF8">
    <property type="entry name" value="ALPHA_BETA HYDROLASE FOLD-3 DOMAIN-CONTAINING PROTEIN-RELATED"/>
    <property type="match status" value="1"/>
</dbReference>
<proteinExistence type="predicted"/>
<dbReference type="RefSeq" id="WP_169223885.1">
    <property type="nucleotide sequence ID" value="NZ_JABBGC010000001.1"/>
</dbReference>
<evidence type="ECO:0000256" key="1">
    <source>
        <dbReference type="ARBA" id="ARBA00022801"/>
    </source>
</evidence>
<dbReference type="InterPro" id="IPR013094">
    <property type="entry name" value="AB_hydrolase_3"/>
</dbReference>
<dbReference type="Proteomes" id="UP000583266">
    <property type="component" value="Unassembled WGS sequence"/>
</dbReference>
<keyword evidence="1 3" id="KW-0378">Hydrolase</keyword>
<evidence type="ECO:0000313" key="4">
    <source>
        <dbReference type="Proteomes" id="UP000583266"/>
    </source>
</evidence>
<name>A0A848GLF6_9BACT</name>
<evidence type="ECO:0000259" key="2">
    <source>
        <dbReference type="Pfam" id="PF07859"/>
    </source>
</evidence>
<gene>
    <name evidence="3" type="ORF">HHL17_06170</name>
</gene>
<reference evidence="3 4" key="1">
    <citation type="submission" date="2020-04" db="EMBL/GenBank/DDBJ databases">
        <title>Chitinophaga sp. G-6-1-13 sp. nov., isolated from soil.</title>
        <authorList>
            <person name="Dahal R.H."/>
            <person name="Chaudhary D.K."/>
        </authorList>
    </citation>
    <scope>NUCLEOTIDE SEQUENCE [LARGE SCALE GENOMIC DNA]</scope>
    <source>
        <strain evidence="3 4">G-6-1-13</strain>
    </source>
</reference>
<dbReference type="EMBL" id="JABBGC010000001">
    <property type="protein sequence ID" value="NML36778.1"/>
    <property type="molecule type" value="Genomic_DNA"/>
</dbReference>
<dbReference type="GO" id="GO:0016787">
    <property type="term" value="F:hydrolase activity"/>
    <property type="evidence" value="ECO:0007669"/>
    <property type="project" value="UniProtKB-KW"/>
</dbReference>
<dbReference type="Gene3D" id="3.40.50.1820">
    <property type="entry name" value="alpha/beta hydrolase"/>
    <property type="match status" value="1"/>
</dbReference>
<evidence type="ECO:0000313" key="3">
    <source>
        <dbReference type="EMBL" id="NML36778.1"/>
    </source>
</evidence>
<accession>A0A848GLF6</accession>
<dbReference type="SUPFAM" id="SSF53474">
    <property type="entry name" value="alpha/beta-Hydrolases"/>
    <property type="match status" value="1"/>
</dbReference>
<dbReference type="AlphaFoldDB" id="A0A848GLF6"/>
<sequence>MERPSFKSKFYRILIRVMGIKSKIEKEFRTGDFSKFHQAASIPGKVKSQCDVLYRKSPTGRTIWELKKKNSKPQRYIFFLHGGGFVANITKYDWYFLNRIVQHTSLGIVVPDYPLVPASNHKNVFDMVVPAYEELLKQAGSENVILMGFSAGGGIAFSLAQYASNNHLAQPSQIILLSPLLDATMRNPDIPIIDKYDPYIDIKGLSKSISIYAANTDISNYMISPIYGDLEGLAPIHLFAGTHEVVLPDARRLVALASERNIAINYYEYKEMYHAWIFLNMPEAEDVFNKLMRILQQGK</sequence>
<keyword evidence="4" id="KW-1185">Reference proteome</keyword>
<comment type="caution">
    <text evidence="3">The sequence shown here is derived from an EMBL/GenBank/DDBJ whole genome shotgun (WGS) entry which is preliminary data.</text>
</comment>
<dbReference type="InterPro" id="IPR050300">
    <property type="entry name" value="GDXG_lipolytic_enzyme"/>
</dbReference>
<dbReference type="PANTHER" id="PTHR48081">
    <property type="entry name" value="AB HYDROLASE SUPERFAMILY PROTEIN C4A8.06C"/>
    <property type="match status" value="1"/>
</dbReference>
<protein>
    <submittedName>
        <fullName evidence="3">Alpha/beta hydrolase</fullName>
    </submittedName>
</protein>